<evidence type="ECO:0000313" key="1">
    <source>
        <dbReference type="EMBL" id="KAH7944910.1"/>
    </source>
</evidence>
<dbReference type="Proteomes" id="UP000821865">
    <property type="component" value="Chromosome 6"/>
</dbReference>
<organism evidence="1 2">
    <name type="scientific">Dermacentor silvarum</name>
    <name type="common">Tick</name>
    <dbReference type="NCBI Taxonomy" id="543639"/>
    <lineage>
        <taxon>Eukaryota</taxon>
        <taxon>Metazoa</taxon>
        <taxon>Ecdysozoa</taxon>
        <taxon>Arthropoda</taxon>
        <taxon>Chelicerata</taxon>
        <taxon>Arachnida</taxon>
        <taxon>Acari</taxon>
        <taxon>Parasitiformes</taxon>
        <taxon>Ixodida</taxon>
        <taxon>Ixodoidea</taxon>
        <taxon>Ixodidae</taxon>
        <taxon>Rhipicephalinae</taxon>
        <taxon>Dermacentor</taxon>
    </lineage>
</organism>
<dbReference type="EMBL" id="CM023475">
    <property type="protein sequence ID" value="KAH7944910.1"/>
    <property type="molecule type" value="Genomic_DNA"/>
</dbReference>
<gene>
    <name evidence="1" type="ORF">HPB49_001691</name>
</gene>
<protein>
    <submittedName>
        <fullName evidence="1">Uncharacterized protein</fullName>
    </submittedName>
</protein>
<sequence>MFSTGISPPPHSLTPLACRLCHGPAGYAYLRHFYWRPEQPNYPHSNAELFCCTVLGPKDREFLTRFHRNRRRPTLTRRVYDVALEMLTRHFAAPCNIRLQRHRFCERRQLQGEPITDFAIALRELAALCDFATQADENMCEQLLLQDDKLTFDHAVQIALLRGRTQREPEAFANPVHRIQQQLRDNLTTQGRREDRPNNGTR</sequence>
<comment type="caution">
    <text evidence="1">The sequence shown here is derived from an EMBL/GenBank/DDBJ whole genome shotgun (WGS) entry which is preliminary data.</text>
</comment>
<keyword evidence="2" id="KW-1185">Reference proteome</keyword>
<evidence type="ECO:0000313" key="2">
    <source>
        <dbReference type="Proteomes" id="UP000821865"/>
    </source>
</evidence>
<name>A0ACB8CJ93_DERSI</name>
<proteinExistence type="predicted"/>
<accession>A0ACB8CJ93</accession>
<reference evidence="1" key="1">
    <citation type="submission" date="2020-05" db="EMBL/GenBank/DDBJ databases">
        <title>Large-scale comparative analyses of tick genomes elucidate their genetic diversity and vector capacities.</title>
        <authorList>
            <person name="Jia N."/>
            <person name="Wang J."/>
            <person name="Shi W."/>
            <person name="Du L."/>
            <person name="Sun Y."/>
            <person name="Zhan W."/>
            <person name="Jiang J."/>
            <person name="Wang Q."/>
            <person name="Zhang B."/>
            <person name="Ji P."/>
            <person name="Sakyi L.B."/>
            <person name="Cui X."/>
            <person name="Yuan T."/>
            <person name="Jiang B."/>
            <person name="Yang W."/>
            <person name="Lam T.T.-Y."/>
            <person name="Chang Q."/>
            <person name="Ding S."/>
            <person name="Wang X."/>
            <person name="Zhu J."/>
            <person name="Ruan X."/>
            <person name="Zhao L."/>
            <person name="Wei J."/>
            <person name="Que T."/>
            <person name="Du C."/>
            <person name="Cheng J."/>
            <person name="Dai P."/>
            <person name="Han X."/>
            <person name="Huang E."/>
            <person name="Gao Y."/>
            <person name="Liu J."/>
            <person name="Shao H."/>
            <person name="Ye R."/>
            <person name="Li L."/>
            <person name="Wei W."/>
            <person name="Wang X."/>
            <person name="Wang C."/>
            <person name="Yang T."/>
            <person name="Huo Q."/>
            <person name="Li W."/>
            <person name="Guo W."/>
            <person name="Chen H."/>
            <person name="Zhou L."/>
            <person name="Ni X."/>
            <person name="Tian J."/>
            <person name="Zhou Y."/>
            <person name="Sheng Y."/>
            <person name="Liu T."/>
            <person name="Pan Y."/>
            <person name="Xia L."/>
            <person name="Li J."/>
            <person name="Zhao F."/>
            <person name="Cao W."/>
        </authorList>
    </citation>
    <scope>NUCLEOTIDE SEQUENCE</scope>
    <source>
        <strain evidence="1">Dsil-2018</strain>
    </source>
</reference>